<evidence type="ECO:0000313" key="8">
    <source>
        <dbReference type="Proteomes" id="UP000271974"/>
    </source>
</evidence>
<evidence type="ECO:0000256" key="1">
    <source>
        <dbReference type="ARBA" id="ARBA00007806"/>
    </source>
</evidence>
<organism evidence="7 8">
    <name type="scientific">Elysia chlorotica</name>
    <name type="common">Eastern emerald elysia</name>
    <name type="synonym">Sea slug</name>
    <dbReference type="NCBI Taxonomy" id="188477"/>
    <lineage>
        <taxon>Eukaryota</taxon>
        <taxon>Metazoa</taxon>
        <taxon>Spiralia</taxon>
        <taxon>Lophotrochozoa</taxon>
        <taxon>Mollusca</taxon>
        <taxon>Gastropoda</taxon>
        <taxon>Heterobranchia</taxon>
        <taxon>Euthyneura</taxon>
        <taxon>Panpulmonata</taxon>
        <taxon>Sacoglossa</taxon>
        <taxon>Placobranchoidea</taxon>
        <taxon>Plakobranchidae</taxon>
        <taxon>Elysia</taxon>
    </lineage>
</organism>
<dbReference type="SUPFAM" id="SSF74650">
    <property type="entry name" value="Galactose mutarotase-like"/>
    <property type="match status" value="1"/>
</dbReference>
<protein>
    <recommendedName>
        <fullName evidence="9">P-type domain-containing protein</fullName>
    </recommendedName>
</protein>
<dbReference type="AlphaFoldDB" id="A0A433T193"/>
<keyword evidence="3" id="KW-0326">Glycosidase</keyword>
<dbReference type="Pfam" id="PF21365">
    <property type="entry name" value="Glyco_hydro_31_3rd"/>
    <property type="match status" value="1"/>
</dbReference>
<evidence type="ECO:0000259" key="5">
    <source>
        <dbReference type="Pfam" id="PF01055"/>
    </source>
</evidence>
<dbReference type="GO" id="GO:0030246">
    <property type="term" value="F:carbohydrate binding"/>
    <property type="evidence" value="ECO:0007669"/>
    <property type="project" value="InterPro"/>
</dbReference>
<keyword evidence="4" id="KW-0472">Membrane</keyword>
<dbReference type="InterPro" id="IPR011013">
    <property type="entry name" value="Gal_mutarotase_sf_dom"/>
</dbReference>
<dbReference type="InterPro" id="IPR013780">
    <property type="entry name" value="Glyco_hydro_b"/>
</dbReference>
<dbReference type="CDD" id="cd14752">
    <property type="entry name" value="GH31_N"/>
    <property type="match status" value="1"/>
</dbReference>
<dbReference type="SUPFAM" id="SSF51445">
    <property type="entry name" value="(Trans)glycosidases"/>
    <property type="match status" value="1"/>
</dbReference>
<evidence type="ECO:0000313" key="7">
    <source>
        <dbReference type="EMBL" id="RUS75325.1"/>
    </source>
</evidence>
<name>A0A433T193_ELYCH</name>
<dbReference type="InterPro" id="IPR017853">
    <property type="entry name" value="GH"/>
</dbReference>
<evidence type="ECO:0000256" key="4">
    <source>
        <dbReference type="SAM" id="Phobius"/>
    </source>
</evidence>
<evidence type="ECO:0008006" key="9">
    <source>
        <dbReference type="Google" id="ProtNLM"/>
    </source>
</evidence>
<feature type="domain" description="Glycosyl hydrolase family 31 C-terminal" evidence="6">
    <location>
        <begin position="702"/>
        <end position="788"/>
    </location>
</feature>
<sequence>MTNMSQQKKRHILIAVAIVIGIAVIAAIAIPLALKDQDNHDDDDDNDGSDGVQVQAIMGTQPSDCYPEAQGDPSNVNASACRSRGCKFDAQNSPVCSFDDKSYRLRVTNVTPGPAGLSVSLEQVGSAPFGGDVPNWTFTFEEIEDNIARFTFDAADSSRFRVPKTMRMPSGGASAPNYDIKITDRDRFAFQIIRKETGTVIWASDQVILSDQYLQISTALPSRNVYGLGEQIHETLRHRLTKTWPAFARDQPPSFDDEANLYGVHPFYTCVEDTEGNTHGVLMLNSNAQEYAFSTLPSLTFRTIGGVLDFYLFLGPSPESVIKQYTGVVGRPSIPPYWSLGFQLCRYGYNNLTNLVDAVQSTAKYDIPHDVQYVDIDHMDSQKIFTVDEKNFPGLNSYFEQLREQGMRIIYILDPCLIANQTDYAPYDRLKAVDGFIKWANPKDVDDMDKDATGAVLGYVWPKGKTVFVDFFKEKAREEWKKIIEEYRKTLVFDGLWIERPFNWPEDEKPYWSLKCPKDSLEDPPYRTSELSKYYLNCPLCILYCSPTHNLSPYSKIAHLSFLPLHRAARAATGERSVVISRSTFPGSGEHAGHWLGDNVSQWSDLARSIIGILEFNMFGIPYVGADICGFFGDTTVELCKRWMQLGAFYTFSRNHNTLGAKPQGPGQMGDELGYASRDIMRVRYQLLPYLYLLFHEAHVSGSTVIRPLHHEFPTDQTALSVDRQFLWGRCLLISPILEQGQTELKYYLPQGKWYNYFTYALEASEGGHRTVPVDSDSMPTLHLRGGCAIVRQDHANNTHFSRQKPLNILAALDEKGAATGNFFWDDGVSIDTLSNGEYYHADLVLTNSSLTVRTHVKPNSQDAWTDLSLGTFTVLGVDHTVRSVVLQGTQADQPRDLTFNQTNQVLEIDLGGISIRQYNNFEVKWMP</sequence>
<comment type="caution">
    <text evidence="7">The sequence shown here is derived from an EMBL/GenBank/DDBJ whole genome shotgun (WGS) entry which is preliminary data.</text>
</comment>
<dbReference type="GO" id="GO:0005975">
    <property type="term" value="P:carbohydrate metabolic process"/>
    <property type="evidence" value="ECO:0007669"/>
    <property type="project" value="InterPro"/>
</dbReference>
<dbReference type="InterPro" id="IPR000322">
    <property type="entry name" value="Glyco_hydro_31_TIM"/>
</dbReference>
<evidence type="ECO:0000256" key="3">
    <source>
        <dbReference type="RuleBase" id="RU361185"/>
    </source>
</evidence>
<dbReference type="GO" id="GO:0004558">
    <property type="term" value="F:alpha-1,4-glucosidase activity"/>
    <property type="evidence" value="ECO:0007669"/>
    <property type="project" value="TreeGrafter"/>
</dbReference>
<dbReference type="Gene3D" id="3.20.20.80">
    <property type="entry name" value="Glycosidases"/>
    <property type="match status" value="1"/>
</dbReference>
<dbReference type="STRING" id="188477.A0A433T193"/>
<gene>
    <name evidence="7" type="ORF">EGW08_016914</name>
</gene>
<dbReference type="Gene3D" id="2.60.40.1180">
    <property type="entry name" value="Golgi alpha-mannosidase II"/>
    <property type="match status" value="2"/>
</dbReference>
<accession>A0A433T193</accession>
<keyword evidence="4" id="KW-0812">Transmembrane</keyword>
<comment type="similarity">
    <text evidence="1 3">Belongs to the glycosyl hydrolase 31 family.</text>
</comment>
<dbReference type="EMBL" id="RQTK01000752">
    <property type="protein sequence ID" value="RUS75325.1"/>
    <property type="molecule type" value="Genomic_DNA"/>
</dbReference>
<keyword evidence="8" id="KW-1185">Reference proteome</keyword>
<feature type="transmembrane region" description="Helical" evidence="4">
    <location>
        <begin position="12"/>
        <end position="34"/>
    </location>
</feature>
<dbReference type="Gene3D" id="2.60.40.1760">
    <property type="entry name" value="glycosyl hydrolase (family 31)"/>
    <property type="match status" value="1"/>
</dbReference>
<dbReference type="OrthoDB" id="1334205at2759"/>
<keyword evidence="2" id="KW-0325">Glycoprotein</keyword>
<feature type="domain" description="Glycoside hydrolase family 31 TIM barrel" evidence="5">
    <location>
        <begin position="332"/>
        <end position="692"/>
    </location>
</feature>
<dbReference type="PANTHER" id="PTHR22762:SF133">
    <property type="entry name" value="P-TYPE DOMAIN-CONTAINING PROTEIN"/>
    <property type="match status" value="1"/>
</dbReference>
<evidence type="ECO:0000256" key="2">
    <source>
        <dbReference type="ARBA" id="ARBA00023180"/>
    </source>
</evidence>
<dbReference type="Proteomes" id="UP000271974">
    <property type="component" value="Unassembled WGS sequence"/>
</dbReference>
<evidence type="ECO:0000259" key="6">
    <source>
        <dbReference type="Pfam" id="PF21365"/>
    </source>
</evidence>
<keyword evidence="4" id="KW-1133">Transmembrane helix</keyword>
<dbReference type="CDD" id="cd06602">
    <property type="entry name" value="GH31_MGAM_SI_GAA"/>
    <property type="match status" value="1"/>
</dbReference>
<proteinExistence type="inferred from homology"/>
<keyword evidence="3" id="KW-0378">Hydrolase</keyword>
<dbReference type="PANTHER" id="PTHR22762">
    <property type="entry name" value="ALPHA-GLUCOSIDASE"/>
    <property type="match status" value="1"/>
</dbReference>
<dbReference type="InterPro" id="IPR048395">
    <property type="entry name" value="Glyco_hydro_31_C"/>
</dbReference>
<dbReference type="SUPFAM" id="SSF51011">
    <property type="entry name" value="Glycosyl hydrolase domain"/>
    <property type="match status" value="1"/>
</dbReference>
<dbReference type="Pfam" id="PF01055">
    <property type="entry name" value="Glyco_hydro_31_2nd"/>
    <property type="match status" value="1"/>
</dbReference>
<reference evidence="7 8" key="1">
    <citation type="submission" date="2019-01" db="EMBL/GenBank/DDBJ databases">
        <title>A draft genome assembly of the solar-powered sea slug Elysia chlorotica.</title>
        <authorList>
            <person name="Cai H."/>
            <person name="Li Q."/>
            <person name="Fang X."/>
            <person name="Li J."/>
            <person name="Curtis N.E."/>
            <person name="Altenburger A."/>
            <person name="Shibata T."/>
            <person name="Feng M."/>
            <person name="Maeda T."/>
            <person name="Schwartz J.A."/>
            <person name="Shigenobu S."/>
            <person name="Lundholm N."/>
            <person name="Nishiyama T."/>
            <person name="Yang H."/>
            <person name="Hasebe M."/>
            <person name="Li S."/>
            <person name="Pierce S.K."/>
            <person name="Wang J."/>
        </authorList>
    </citation>
    <scope>NUCLEOTIDE SEQUENCE [LARGE SCALE GENOMIC DNA]</scope>
    <source>
        <strain evidence="7">EC2010</strain>
        <tissue evidence="7">Whole organism of an adult</tissue>
    </source>
</reference>